<feature type="repeat" description="WD" evidence="3">
    <location>
        <begin position="986"/>
        <end position="1018"/>
    </location>
</feature>
<sequence length="1195" mass="132588">MLTAQSPFYEYQVGGSLPLDAPSYVRRQADEELYQALLRSEFCYVLNSRQMGKSSLWVQAMHRLQAVGVCCGAIDLTAIGTQEITPEQWYASVIGSLASSFQLNFNLRAWWRDRTHLSLVNRFSEFIETILLEEIQQNVVIFIDEIDSLISLDFPTDDFFAFIRVCYNKRAQKSSYKRVTFALLGVATPSDLIADKNRTPFNIGRAIELKGFSLHEAMPLMGGLKDITSQPEALLAEILRWTGGQPFLTQKLCRLVVEAGEKGDIPNLKSALKKEGIPNRKFIEQLVQERIIENWESQDEPEHLRTIRDRILRSEQRAARLLGIYQQILQRGEIPTDDSREQMELLLSGLVEKQQGFLKVKNPIYQKVFDCSWLEEQLASLRPYSQAINAWIATKQTDESRLLRGQALKDAQVWARGKSLSDLDYQFLAASEELDRTEVQLALEAERAKEVEARLTEEQKRLALEKKSSRRQRFLLVVESMTLILACALGLGVYVQYRQTAVSEIKAIAKSSEALFASNQKLDALVQAITAQRRLQKLGVADADIQNSVKESLHQAVYGAVEYNQLSGHNNVVNDVTFSPDGELIASASADKTIDLWKKDGTKLGTLKGHDKAVWGVGFSPRGDLIASGSGDNTVKLWRKKSTQSLNPKPSYTLWHTLKGHTKEVTQVAIAPNNQIIASASKDKTIKLWSTDGKLLFTLTGHTDEVDSVAFSPDSQIIASASKDKTIKLWSTDGQLIRTLTGHTDRVKNVAFSPQGNLIASASWDKTVKLWHLDGTLVQTLTGHSDAVGKIAFNPQGHLLASASLDRTVKLWQLDGTLVKTLLVAKDVVSGVTWSPDGQILASSSWDGPIALWKLDDSLLQTLNGHQASIYTVKFSPDGKTIATASRDNTVKLWRLDGSLIRTFPKQADKLFGVDFSPKGDTIATGGYDSTVRLWRLDGTLLHTFTGHQGRVFAVDFHPDGQSLASAGEDRTVKVWKIDGTQLATLQGHTDHVNGVIFSPDGKLIASASVDGTVKLWQWDNAIASGKPSYRLLSTLKSHRRQVAGVALTPDGKTLASAGMDNMVRLWRRDGTEIRTLKGHKNGVFAVAFSPDGKMIASASFDGTVKLWSYDGKELETLKGHSDGVFGVAFSPDGTLIASASQDRTAILWNLERIFQLNFLQYGCDWVRDYLQTNADVEESDRHLCDGVKTHNAAQ</sequence>
<proteinExistence type="predicted"/>
<feature type="repeat" description="WD" evidence="3">
    <location>
        <begin position="1118"/>
        <end position="1152"/>
    </location>
</feature>
<dbReference type="PROSITE" id="PS00678">
    <property type="entry name" value="WD_REPEATS_1"/>
    <property type="match status" value="1"/>
</dbReference>
<feature type="repeat" description="WD" evidence="3">
    <location>
        <begin position="781"/>
        <end position="815"/>
    </location>
</feature>
<dbReference type="PROSITE" id="PS50082">
    <property type="entry name" value="WD_REPEATS_2"/>
    <property type="match status" value="14"/>
</dbReference>
<keyword evidence="4" id="KW-0175">Coiled coil</keyword>
<dbReference type="PANTHER" id="PTHR22847:SF637">
    <property type="entry name" value="WD REPEAT DOMAIN 5B"/>
    <property type="match status" value="1"/>
</dbReference>
<dbReference type="eggNOG" id="COG1672">
    <property type="taxonomic scope" value="Bacteria"/>
</dbReference>
<dbReference type="PANTHER" id="PTHR22847">
    <property type="entry name" value="WD40 REPEAT PROTEIN"/>
    <property type="match status" value="1"/>
</dbReference>
<evidence type="ECO:0000313" key="5">
    <source>
        <dbReference type="EMBL" id="AFZ18596.1"/>
    </source>
</evidence>
<protein>
    <submittedName>
        <fullName evidence="5">WD40 repeat-containing protein</fullName>
    </submittedName>
</protein>
<evidence type="ECO:0000256" key="4">
    <source>
        <dbReference type="SAM" id="Coils"/>
    </source>
</evidence>
<dbReference type="OrthoDB" id="434800at2"/>
<accession>K9WFP1</accession>
<dbReference type="Pfam" id="PF14516">
    <property type="entry name" value="AAA_35"/>
    <property type="match status" value="1"/>
</dbReference>
<dbReference type="eggNOG" id="COG2319">
    <property type="taxonomic scope" value="Bacteria"/>
</dbReference>
<feature type="repeat" description="WD" evidence="3">
    <location>
        <begin position="863"/>
        <end position="897"/>
    </location>
</feature>
<dbReference type="PATRIC" id="fig|1173027.3.peg.3090"/>
<dbReference type="HOGENOM" id="CLU_003454_0_0_3"/>
<feature type="repeat" description="WD" evidence="3">
    <location>
        <begin position="1077"/>
        <end position="1118"/>
    </location>
</feature>
<dbReference type="SUPFAM" id="SSF52540">
    <property type="entry name" value="P-loop containing nucleoside triphosphate hydrolases"/>
    <property type="match status" value="1"/>
</dbReference>
<feature type="repeat" description="WD" evidence="3">
    <location>
        <begin position="740"/>
        <end position="774"/>
    </location>
</feature>
<feature type="repeat" description="WD" evidence="3">
    <location>
        <begin position="904"/>
        <end position="938"/>
    </location>
</feature>
<feature type="repeat" description="WD" evidence="3">
    <location>
        <begin position="566"/>
        <end position="598"/>
    </location>
</feature>
<dbReference type="EMBL" id="CP003630">
    <property type="protein sequence ID" value="AFZ18596.1"/>
    <property type="molecule type" value="Genomic_DNA"/>
</dbReference>
<evidence type="ECO:0000256" key="1">
    <source>
        <dbReference type="ARBA" id="ARBA00022574"/>
    </source>
</evidence>
<feature type="repeat" description="WD" evidence="3">
    <location>
        <begin position="658"/>
        <end position="690"/>
    </location>
</feature>
<feature type="repeat" description="WD" evidence="3">
    <location>
        <begin position="699"/>
        <end position="731"/>
    </location>
</feature>
<keyword evidence="1 3" id="KW-0853">WD repeat</keyword>
<dbReference type="Gene3D" id="3.40.50.300">
    <property type="entry name" value="P-loop containing nucleotide triphosphate hydrolases"/>
    <property type="match status" value="1"/>
</dbReference>
<keyword evidence="6" id="KW-1185">Reference proteome</keyword>
<dbReference type="PRINTS" id="PR00320">
    <property type="entry name" value="GPROTEINBRPT"/>
</dbReference>
<evidence type="ECO:0000256" key="3">
    <source>
        <dbReference type="PROSITE-ProRule" id="PRU00221"/>
    </source>
</evidence>
<dbReference type="Proteomes" id="UP000010471">
    <property type="component" value="Chromosome"/>
</dbReference>
<dbReference type="Pfam" id="PF00400">
    <property type="entry name" value="WD40"/>
    <property type="match status" value="14"/>
</dbReference>
<dbReference type="InterPro" id="IPR027417">
    <property type="entry name" value="P-loop_NTPase"/>
</dbReference>
<dbReference type="RefSeq" id="WP_015182745.1">
    <property type="nucleotide sequence ID" value="NC_019738.1"/>
</dbReference>
<evidence type="ECO:0000256" key="2">
    <source>
        <dbReference type="ARBA" id="ARBA00022737"/>
    </source>
</evidence>
<dbReference type="KEGG" id="mic:Mic7113_2813"/>
<dbReference type="InterPro" id="IPR019775">
    <property type="entry name" value="WD40_repeat_CS"/>
</dbReference>
<reference evidence="5 6" key="1">
    <citation type="submission" date="2012-06" db="EMBL/GenBank/DDBJ databases">
        <title>Finished chromosome of genome of Microcoleus sp. PCC 7113.</title>
        <authorList>
            <consortium name="US DOE Joint Genome Institute"/>
            <person name="Gugger M."/>
            <person name="Coursin T."/>
            <person name="Rippka R."/>
            <person name="Tandeau De Marsac N."/>
            <person name="Huntemann M."/>
            <person name="Wei C.-L."/>
            <person name="Han J."/>
            <person name="Detter J.C."/>
            <person name="Han C."/>
            <person name="Tapia R."/>
            <person name="Chen A."/>
            <person name="Kyrpides N."/>
            <person name="Mavromatis K."/>
            <person name="Markowitz V."/>
            <person name="Szeto E."/>
            <person name="Ivanova N."/>
            <person name="Pagani I."/>
            <person name="Pati A."/>
            <person name="Goodwin L."/>
            <person name="Nordberg H.P."/>
            <person name="Cantor M.N."/>
            <person name="Hua S.X."/>
            <person name="Woyke T."/>
            <person name="Kerfeld C.A."/>
        </authorList>
    </citation>
    <scope>NUCLEOTIDE SEQUENCE [LARGE SCALE GENOMIC DNA]</scope>
    <source>
        <strain evidence="5 6">PCC 7113</strain>
    </source>
</reference>
<keyword evidence="2" id="KW-0677">Repeat</keyword>
<dbReference type="SMART" id="SM00320">
    <property type="entry name" value="WD40"/>
    <property type="match status" value="14"/>
</dbReference>
<dbReference type="SUPFAM" id="SSF50978">
    <property type="entry name" value="WD40 repeat-like"/>
    <property type="match status" value="2"/>
</dbReference>
<dbReference type="CDD" id="cd00200">
    <property type="entry name" value="WD40"/>
    <property type="match status" value="2"/>
</dbReference>
<dbReference type="AlphaFoldDB" id="K9WFP1"/>
<name>K9WFP1_9CYAN</name>
<dbReference type="InterPro" id="IPR036322">
    <property type="entry name" value="WD40_repeat_dom_sf"/>
</dbReference>
<dbReference type="Gene3D" id="2.130.10.10">
    <property type="entry name" value="YVTN repeat-like/Quinoprotein amine dehydrogenase"/>
    <property type="match status" value="6"/>
</dbReference>
<feature type="coiled-coil region" evidence="4">
    <location>
        <begin position="434"/>
        <end position="468"/>
    </location>
</feature>
<dbReference type="PROSITE" id="PS50294">
    <property type="entry name" value="WD_REPEATS_REGION"/>
    <property type="match status" value="14"/>
</dbReference>
<dbReference type="InterPro" id="IPR020472">
    <property type="entry name" value="WD40_PAC1"/>
</dbReference>
<feature type="repeat" description="WD" evidence="3">
    <location>
        <begin position="945"/>
        <end position="986"/>
    </location>
</feature>
<feature type="repeat" description="WD" evidence="3">
    <location>
        <begin position="822"/>
        <end position="856"/>
    </location>
</feature>
<organism evidence="5 6">
    <name type="scientific">Allocoleopsis franciscana PCC 7113</name>
    <dbReference type="NCBI Taxonomy" id="1173027"/>
    <lineage>
        <taxon>Bacteria</taxon>
        <taxon>Bacillati</taxon>
        <taxon>Cyanobacteriota</taxon>
        <taxon>Cyanophyceae</taxon>
        <taxon>Coleofasciculales</taxon>
        <taxon>Coleofasciculaceae</taxon>
        <taxon>Allocoleopsis</taxon>
        <taxon>Allocoleopsis franciscana</taxon>
    </lineage>
</organism>
<dbReference type="STRING" id="1173027.Mic7113_2813"/>
<evidence type="ECO:0000313" key="6">
    <source>
        <dbReference type="Proteomes" id="UP000010471"/>
    </source>
</evidence>
<feature type="repeat" description="WD" evidence="3">
    <location>
        <begin position="1036"/>
        <end position="1067"/>
    </location>
</feature>
<dbReference type="InterPro" id="IPR015943">
    <property type="entry name" value="WD40/YVTN_repeat-like_dom_sf"/>
</dbReference>
<dbReference type="InterPro" id="IPR001680">
    <property type="entry name" value="WD40_rpt"/>
</dbReference>
<gene>
    <name evidence="5" type="ORF">Mic7113_2813</name>
</gene>
<feature type="repeat" description="WD" evidence="3">
    <location>
        <begin position="607"/>
        <end position="648"/>
    </location>
</feature>